<dbReference type="SUPFAM" id="SSF53098">
    <property type="entry name" value="Ribonuclease H-like"/>
    <property type="match status" value="1"/>
</dbReference>
<dbReference type="SMART" id="SM00597">
    <property type="entry name" value="ZnF_TTF"/>
    <property type="match status" value="1"/>
</dbReference>
<sequence>MANRTIDSFFKKKCLEPSGSGEIPCPLRDSSPKHQTKKFCRAESLEFDISSTERDPGKRKSIWEYLEYQRDDVRRAYIKFGPYQPELPIESMVVDKKGRRFLFSWYKLFLDWFEFSPTKNAAFCFPCSLFSKPTDRFGSMAFTTSGFRSWKKVNDGKNCAFLNHIGKDPNSSHKVAMQCYHDLGNSLQHLDKIIEKQNSEQIAKNRLQLQVSIDAAKWCAFQAVAFRGHDESLDSNNRGNFIELIKHVSSYNEKVAVVVLDNAPRNASYTSPTIQKEILSIWSIKIQKHIREEISYSKFSILVDEAQDRSKREQMAIVLRFVDKQGYIRERFFDIVHVHETNSLTLKKEICDVLSRHNLTVQNIRGQGYDGASNMRGEWNGLQALFIQECPYAYYIHCFAHRLQLTLVATSQEVIPVEQFFTNLSLLINLVSSSCKRVDQLRVARATRIAKLIAIDELETGRGQNQMGTLKRPGTTRWGSHFSSICSLFTEYEDICYVLIDVINYRNTSTQRSEADRVYDFMTSFDFVLVMHMMRDILGFAQVLSQALQCKSQDILNALKLVSVTKDRLQSYRDNGWNELFTNVKTFCDARNIEMPDMNVIYKAGRGRIRKQNDPITMEHHYRIDVFLATVDSQILEMKNRFKEDIIELLILSSALHPKDNFQAFNIEQICQLANKFYSADFTDQEKLHLRTQLELFQIEFSCNSKLQNLSSLQELCQVLAKTRNSMCYTLIDRLIRLILTLPVSTATTERAFSAMKIIKTCLRSRMEEDFLANSMIMYIEKEIARTFDVNSIIDDFDKIKSRRAQFHMSHTVK</sequence>
<accession>A0ABM4UF01</accession>
<evidence type="ECO:0000313" key="3">
    <source>
        <dbReference type="RefSeq" id="XP_071905830.1"/>
    </source>
</evidence>
<dbReference type="InterPro" id="IPR055298">
    <property type="entry name" value="AtLOH3-like"/>
</dbReference>
<dbReference type="InterPro" id="IPR008906">
    <property type="entry name" value="HATC_C_dom"/>
</dbReference>
<proteinExistence type="predicted"/>
<organism evidence="2 3">
    <name type="scientific">Coffea arabica</name>
    <name type="common">Arabian coffee</name>
    <dbReference type="NCBI Taxonomy" id="13443"/>
    <lineage>
        <taxon>Eukaryota</taxon>
        <taxon>Viridiplantae</taxon>
        <taxon>Streptophyta</taxon>
        <taxon>Embryophyta</taxon>
        <taxon>Tracheophyta</taxon>
        <taxon>Spermatophyta</taxon>
        <taxon>Magnoliopsida</taxon>
        <taxon>eudicotyledons</taxon>
        <taxon>Gunneridae</taxon>
        <taxon>Pentapetalae</taxon>
        <taxon>asterids</taxon>
        <taxon>lamiids</taxon>
        <taxon>Gentianales</taxon>
        <taxon>Rubiaceae</taxon>
        <taxon>Ixoroideae</taxon>
        <taxon>Gardenieae complex</taxon>
        <taxon>Bertiereae - Coffeeae clade</taxon>
        <taxon>Coffeeae</taxon>
        <taxon>Coffea</taxon>
    </lineage>
</organism>
<feature type="domain" description="TTF-type" evidence="1">
    <location>
        <begin position="97"/>
        <end position="196"/>
    </location>
</feature>
<dbReference type="PANTHER" id="PTHR11697:SF230">
    <property type="entry name" value="ZINC FINGER, MYM DOMAIN CONTAINING 1"/>
    <property type="match status" value="1"/>
</dbReference>
<dbReference type="InterPro" id="IPR006580">
    <property type="entry name" value="Znf_TTF"/>
</dbReference>
<dbReference type="PANTHER" id="PTHR11697">
    <property type="entry name" value="GENERAL TRANSCRIPTION FACTOR 2-RELATED ZINC FINGER PROTEIN"/>
    <property type="match status" value="1"/>
</dbReference>
<dbReference type="InterPro" id="IPR025398">
    <property type="entry name" value="DUF4371"/>
</dbReference>
<dbReference type="GeneID" id="140007040"/>
<reference evidence="3" key="1">
    <citation type="submission" date="2025-08" db="UniProtKB">
        <authorList>
            <consortium name="RefSeq"/>
        </authorList>
    </citation>
    <scope>IDENTIFICATION</scope>
    <source>
        <tissue evidence="3">Leaves</tissue>
    </source>
</reference>
<gene>
    <name evidence="3" type="primary">LOC140007040</name>
</gene>
<dbReference type="Pfam" id="PF14291">
    <property type="entry name" value="DUF4371"/>
    <property type="match status" value="1"/>
</dbReference>
<dbReference type="InterPro" id="IPR012337">
    <property type="entry name" value="RNaseH-like_sf"/>
</dbReference>
<dbReference type="RefSeq" id="XP_071905830.1">
    <property type="nucleotide sequence ID" value="XM_072049729.1"/>
</dbReference>
<dbReference type="Pfam" id="PF05699">
    <property type="entry name" value="Dimer_Tnp_hAT"/>
    <property type="match status" value="1"/>
</dbReference>
<keyword evidence="2" id="KW-1185">Reference proteome</keyword>
<name>A0ABM4UF01_COFAR</name>
<evidence type="ECO:0000313" key="2">
    <source>
        <dbReference type="Proteomes" id="UP001652660"/>
    </source>
</evidence>
<evidence type="ECO:0000259" key="1">
    <source>
        <dbReference type="SMART" id="SM00597"/>
    </source>
</evidence>
<protein>
    <recommendedName>
        <fullName evidence="1">TTF-type domain-containing protein</fullName>
    </recommendedName>
</protein>
<dbReference type="Proteomes" id="UP001652660">
    <property type="component" value="Chromosome 5e"/>
</dbReference>